<evidence type="ECO:0008006" key="5">
    <source>
        <dbReference type="Google" id="ProtNLM"/>
    </source>
</evidence>
<keyword evidence="1" id="KW-1133">Transmembrane helix</keyword>
<keyword evidence="1" id="KW-0812">Transmembrane</keyword>
<evidence type="ECO:0000256" key="1">
    <source>
        <dbReference type="SAM" id="Phobius"/>
    </source>
</evidence>
<reference evidence="3 4" key="1">
    <citation type="submission" date="2016-05" db="EMBL/GenBank/DDBJ databases">
        <title>A degradative enzymes factory behind the ericoid mycorrhizal symbiosis.</title>
        <authorList>
            <consortium name="DOE Joint Genome Institute"/>
            <person name="Martino E."/>
            <person name="Morin E."/>
            <person name="Grelet G."/>
            <person name="Kuo A."/>
            <person name="Kohler A."/>
            <person name="Daghino S."/>
            <person name="Barry K."/>
            <person name="Choi C."/>
            <person name="Cichocki N."/>
            <person name="Clum A."/>
            <person name="Copeland A."/>
            <person name="Hainaut M."/>
            <person name="Haridas S."/>
            <person name="Labutti K."/>
            <person name="Lindquist E."/>
            <person name="Lipzen A."/>
            <person name="Khouja H.-R."/>
            <person name="Murat C."/>
            <person name="Ohm R."/>
            <person name="Olson A."/>
            <person name="Spatafora J."/>
            <person name="Veneault-Fourrey C."/>
            <person name="Henrissat B."/>
            <person name="Grigoriev I."/>
            <person name="Martin F."/>
            <person name="Perotto S."/>
        </authorList>
    </citation>
    <scope>NUCLEOTIDE SEQUENCE [LARGE SCALE GENOMIC DNA]</scope>
    <source>
        <strain evidence="3 4">UAMH 7357</strain>
    </source>
</reference>
<feature type="chain" id="PRO_5014339646" description="Wax synthase domain-containing protein" evidence="2">
    <location>
        <begin position="17"/>
        <end position="425"/>
    </location>
</feature>
<feature type="transmembrane region" description="Helical" evidence="1">
    <location>
        <begin position="340"/>
        <end position="360"/>
    </location>
</feature>
<proteinExistence type="predicted"/>
<gene>
    <name evidence="3" type="ORF">NA56DRAFT_674183</name>
</gene>
<accession>A0A2J6PKG2</accession>
<dbReference type="PANTHER" id="PTHR35043">
    <property type="entry name" value="TRANSCRIPTION FACTOR DOMAIN-CONTAINING PROTEIN"/>
    <property type="match status" value="1"/>
</dbReference>
<sequence>MSALFVLVLLVGWVEAYSEFQTTCTTPPSPTNYVSSPNTRGTLDILWSCLFTVIACTWTIQHLNVPEQPGFDPQDVPWHRVLRWNLNGLWRSIKWMLVTIIAPEYILGKAVADLYAAYQSKKEMQRYAIMDGVEWGLTQAFFANMGGFVLTQSPRRYKTPFHLLAHQIYRLRETGALPKLPTITASEINDKSKDDIFVKGITTLQVLWFILQVLVRTVAVTAFGVCGIITYILVLPKPKGVNLSIVLMEFENHIPIEQKAFDWLRYRSLKSFVRGFFMPWASFANFQQINGFHIPNDAWDGSCRGFQRCLNSGITVGSVIFGGIHVAAWNLSFPTPIEKILWRTASIMSTALLPIMYFLFLLDYVLLRYRFKWRLFRYRKYLNIIIGGLYVIARLVLLVEIFRTLFYLPEDAYITTWASNIPHIS</sequence>
<evidence type="ECO:0000313" key="3">
    <source>
        <dbReference type="EMBL" id="PMD14500.1"/>
    </source>
</evidence>
<dbReference type="STRING" id="1745343.A0A2J6PKG2"/>
<protein>
    <recommendedName>
        <fullName evidence="5">Wax synthase domain-containing protein</fullName>
    </recommendedName>
</protein>
<feature type="signal peptide" evidence="2">
    <location>
        <begin position="1"/>
        <end position="16"/>
    </location>
</feature>
<keyword evidence="4" id="KW-1185">Reference proteome</keyword>
<keyword evidence="1" id="KW-0472">Membrane</keyword>
<feature type="transmembrane region" description="Helical" evidence="1">
    <location>
        <begin position="381"/>
        <end position="402"/>
    </location>
</feature>
<name>A0A2J6PKG2_9HELO</name>
<dbReference type="EMBL" id="KZ613521">
    <property type="protein sequence ID" value="PMD14500.1"/>
    <property type="molecule type" value="Genomic_DNA"/>
</dbReference>
<dbReference type="OrthoDB" id="3061561at2759"/>
<keyword evidence="2" id="KW-0732">Signal</keyword>
<evidence type="ECO:0000256" key="2">
    <source>
        <dbReference type="SAM" id="SignalP"/>
    </source>
</evidence>
<dbReference type="Proteomes" id="UP000235672">
    <property type="component" value="Unassembled WGS sequence"/>
</dbReference>
<evidence type="ECO:0000313" key="4">
    <source>
        <dbReference type="Proteomes" id="UP000235672"/>
    </source>
</evidence>
<feature type="transmembrane region" description="Helical" evidence="1">
    <location>
        <begin position="206"/>
        <end position="234"/>
    </location>
</feature>
<organism evidence="3 4">
    <name type="scientific">Hyaloscypha hepaticicola</name>
    <dbReference type="NCBI Taxonomy" id="2082293"/>
    <lineage>
        <taxon>Eukaryota</taxon>
        <taxon>Fungi</taxon>
        <taxon>Dikarya</taxon>
        <taxon>Ascomycota</taxon>
        <taxon>Pezizomycotina</taxon>
        <taxon>Leotiomycetes</taxon>
        <taxon>Helotiales</taxon>
        <taxon>Hyaloscyphaceae</taxon>
        <taxon>Hyaloscypha</taxon>
    </lineage>
</organism>
<dbReference type="AlphaFoldDB" id="A0A2J6PKG2"/>
<feature type="transmembrane region" description="Helical" evidence="1">
    <location>
        <begin position="309"/>
        <end position="328"/>
    </location>
</feature>
<dbReference type="PANTHER" id="PTHR35043:SF7">
    <property type="entry name" value="TRANSCRIPTION FACTOR DOMAIN-CONTAINING PROTEIN"/>
    <property type="match status" value="1"/>
</dbReference>